<evidence type="ECO:0000256" key="1">
    <source>
        <dbReference type="ARBA" id="ARBA00022475"/>
    </source>
</evidence>
<dbReference type="InterPro" id="IPR050490">
    <property type="entry name" value="Bact_solute-bd_prot1"/>
</dbReference>
<organism evidence="8 9">
    <name type="scientific">Paenibacillus oceani</name>
    <dbReference type="NCBI Taxonomy" id="2772510"/>
    <lineage>
        <taxon>Bacteria</taxon>
        <taxon>Bacillati</taxon>
        <taxon>Bacillota</taxon>
        <taxon>Bacilli</taxon>
        <taxon>Bacillales</taxon>
        <taxon>Paenibacillaceae</taxon>
        <taxon>Paenibacillus</taxon>
    </lineage>
</organism>
<sequence>MIKKHIASSASISILAMTVLLAACGGGGSTPAASGPSPAGGEQQTPPAKKDPITLTIYTEGVNKEEFDDRFLPSLTKKFPHITIEYIKAAAGTTITDLVAQNKIPDIMRIDVPGLKAKYLDLGLAYGLDELVKKNQYNLNRFDEVFIQEMRNAGRTGELYGLPVPPYFPLVLYYNKDLFDRFGVPYPKDGMTWDEVYEVAKKMTRVENGLVYRGFSSSITAMLRDNPWSLPILDPATDSLTDPEKWKTLFTTFKKFYDIPNNAMDPNLANEGNAFGKGTVAMMANQHNIYLIIPENINWDIVSYPMLPGSPNLMGQRGPAYWSITKQSKYKEEAFQVITEMLSDEVQQEDSKKGIPTTLTNKDIQKTLGASHPVYSKKNMNAVFYYPPTAPTPKRKPELTDVPGRNQEAIIREAFNDVVLKNIDMNTALRTADEKLKLEIAKEKAASGGK</sequence>
<dbReference type="Proteomes" id="UP000639396">
    <property type="component" value="Unassembled WGS sequence"/>
</dbReference>
<keyword evidence="9" id="KW-1185">Reference proteome</keyword>
<dbReference type="InterPro" id="IPR006059">
    <property type="entry name" value="SBP"/>
</dbReference>
<evidence type="ECO:0000256" key="7">
    <source>
        <dbReference type="SAM" id="SignalP"/>
    </source>
</evidence>
<dbReference type="RefSeq" id="WP_190931233.1">
    <property type="nucleotide sequence ID" value="NZ_JACXJA010000044.1"/>
</dbReference>
<feature type="signal peptide" evidence="7">
    <location>
        <begin position="1"/>
        <end position="22"/>
    </location>
</feature>
<evidence type="ECO:0000256" key="5">
    <source>
        <dbReference type="ARBA" id="ARBA00023288"/>
    </source>
</evidence>
<evidence type="ECO:0000256" key="6">
    <source>
        <dbReference type="SAM" id="MobiDB-lite"/>
    </source>
</evidence>
<name>A0A927CDS8_9BACL</name>
<dbReference type="Pfam" id="PF01547">
    <property type="entry name" value="SBP_bac_1"/>
    <property type="match status" value="1"/>
</dbReference>
<evidence type="ECO:0000256" key="4">
    <source>
        <dbReference type="ARBA" id="ARBA00023139"/>
    </source>
</evidence>
<reference evidence="8" key="1">
    <citation type="submission" date="2020-09" db="EMBL/GenBank/DDBJ databases">
        <title>A novel bacterium of genus Paenibacillus, isolated from South China Sea.</title>
        <authorList>
            <person name="Huang H."/>
            <person name="Mo K."/>
            <person name="Hu Y."/>
        </authorList>
    </citation>
    <scope>NUCLEOTIDE SEQUENCE</scope>
    <source>
        <strain evidence="8">IB182363</strain>
    </source>
</reference>
<dbReference type="EMBL" id="JACXJA010000044">
    <property type="protein sequence ID" value="MBD2865614.1"/>
    <property type="molecule type" value="Genomic_DNA"/>
</dbReference>
<evidence type="ECO:0000256" key="2">
    <source>
        <dbReference type="ARBA" id="ARBA00022729"/>
    </source>
</evidence>
<dbReference type="PANTHER" id="PTHR43649:SF33">
    <property type="entry name" value="POLYGALACTURONAN_RHAMNOGALACTURONAN-BINDING PROTEIN YTCQ"/>
    <property type="match status" value="1"/>
</dbReference>
<gene>
    <name evidence="8" type="ORF">IDH45_26885</name>
</gene>
<evidence type="ECO:0000256" key="3">
    <source>
        <dbReference type="ARBA" id="ARBA00023136"/>
    </source>
</evidence>
<keyword evidence="2 7" id="KW-0732">Signal</keyword>
<dbReference type="AlphaFoldDB" id="A0A927CDS8"/>
<dbReference type="PROSITE" id="PS51257">
    <property type="entry name" value="PROKAR_LIPOPROTEIN"/>
    <property type="match status" value="1"/>
</dbReference>
<keyword evidence="5" id="KW-0449">Lipoprotein</keyword>
<keyword evidence="1" id="KW-1003">Cell membrane</keyword>
<accession>A0A927CDS8</accession>
<evidence type="ECO:0000313" key="9">
    <source>
        <dbReference type="Proteomes" id="UP000639396"/>
    </source>
</evidence>
<feature type="compositionally biased region" description="Low complexity" evidence="6">
    <location>
        <begin position="31"/>
        <end position="41"/>
    </location>
</feature>
<protein>
    <submittedName>
        <fullName evidence="8">Extracellular solute-binding protein</fullName>
    </submittedName>
</protein>
<feature type="chain" id="PRO_5039261073" evidence="7">
    <location>
        <begin position="23"/>
        <end position="450"/>
    </location>
</feature>
<feature type="region of interest" description="Disordered" evidence="6">
    <location>
        <begin position="31"/>
        <end position="51"/>
    </location>
</feature>
<comment type="caution">
    <text evidence="8">The sequence shown here is derived from an EMBL/GenBank/DDBJ whole genome shotgun (WGS) entry which is preliminary data.</text>
</comment>
<evidence type="ECO:0000313" key="8">
    <source>
        <dbReference type="EMBL" id="MBD2865614.1"/>
    </source>
</evidence>
<proteinExistence type="predicted"/>
<keyword evidence="3" id="KW-0472">Membrane</keyword>
<keyword evidence="4" id="KW-0564">Palmitate</keyword>
<dbReference type="SUPFAM" id="SSF53850">
    <property type="entry name" value="Periplasmic binding protein-like II"/>
    <property type="match status" value="1"/>
</dbReference>
<dbReference type="Gene3D" id="3.40.190.10">
    <property type="entry name" value="Periplasmic binding protein-like II"/>
    <property type="match status" value="1"/>
</dbReference>
<dbReference type="PANTHER" id="PTHR43649">
    <property type="entry name" value="ARABINOSE-BINDING PROTEIN-RELATED"/>
    <property type="match status" value="1"/>
</dbReference>